<evidence type="ECO:0000313" key="2">
    <source>
        <dbReference type="Proteomes" id="UP001057561"/>
    </source>
</evidence>
<evidence type="ECO:0008006" key="3">
    <source>
        <dbReference type="Google" id="ProtNLM"/>
    </source>
</evidence>
<name>A0ABY5LQH1_9CYAN</name>
<accession>A0ABY5LQH1</accession>
<protein>
    <recommendedName>
        <fullName evidence="3">Plasmid stabilization system</fullName>
    </recommendedName>
</protein>
<reference evidence="1" key="1">
    <citation type="submission" date="2022-06" db="EMBL/GenBank/DDBJ databases">
        <title>Nostosin G and Spiroidesin B from the Cyanobacterium Dolichospermum sp. NIES-1697.</title>
        <authorList>
            <person name="Phan C.-S."/>
            <person name="Mehjabin J.J."/>
            <person name="Anas A.R.J."/>
            <person name="Hayasaka M."/>
            <person name="Onoki R."/>
            <person name="Wang J."/>
            <person name="Umezawa T."/>
            <person name="Washio K."/>
            <person name="Morikawa M."/>
            <person name="Okino T."/>
        </authorList>
    </citation>
    <scope>NUCLEOTIDE SEQUENCE</scope>
    <source>
        <strain evidence="1">NIES-1697</strain>
    </source>
</reference>
<proteinExistence type="predicted"/>
<dbReference type="RefSeq" id="WP_257120417.1">
    <property type="nucleotide sequence ID" value="NZ_CP099464.1"/>
</dbReference>
<evidence type="ECO:0000313" key="1">
    <source>
        <dbReference type="EMBL" id="UUO13535.1"/>
    </source>
</evidence>
<keyword evidence="2" id="KW-1185">Reference proteome</keyword>
<sequence>MLVRIKNNGVYSALRGIPIDSYIIFYRLLENSIVIVRVVSGYRDIESLFLDLDQ</sequence>
<gene>
    <name evidence="1" type="ORF">NG743_15755</name>
</gene>
<dbReference type="Proteomes" id="UP001057561">
    <property type="component" value="Chromosome"/>
</dbReference>
<organism evidence="1 2">
    <name type="scientific">Dolichospermum heterosporum TAC447</name>
    <dbReference type="NCBI Taxonomy" id="747523"/>
    <lineage>
        <taxon>Bacteria</taxon>
        <taxon>Bacillati</taxon>
        <taxon>Cyanobacteriota</taxon>
        <taxon>Cyanophyceae</taxon>
        <taxon>Nostocales</taxon>
        <taxon>Aphanizomenonaceae</taxon>
        <taxon>Dolichospermum</taxon>
        <taxon>Dolichospermum heterosporum</taxon>
    </lineage>
</organism>
<dbReference type="EMBL" id="CP099464">
    <property type="protein sequence ID" value="UUO13535.1"/>
    <property type="molecule type" value="Genomic_DNA"/>
</dbReference>
<dbReference type="Gene3D" id="3.30.2310.20">
    <property type="entry name" value="RelE-like"/>
    <property type="match status" value="1"/>
</dbReference>
<dbReference type="InterPro" id="IPR035093">
    <property type="entry name" value="RelE/ParE_toxin_dom_sf"/>
</dbReference>